<evidence type="ECO:0000313" key="2">
    <source>
        <dbReference type="Proteomes" id="UP000032180"/>
    </source>
</evidence>
<keyword evidence="2" id="KW-1185">Reference proteome</keyword>
<reference evidence="1" key="3">
    <citation type="submission" date="2015-04" db="UniProtKB">
        <authorList>
            <consortium name="EnsemblPlants"/>
        </authorList>
    </citation>
    <scope>IDENTIFICATION</scope>
</reference>
<dbReference type="EnsemblPlants" id="LPERR11G15000.1">
    <property type="protein sequence ID" value="LPERR11G15000.1"/>
    <property type="gene ID" value="LPERR11G15000"/>
</dbReference>
<accession>A0A0D9XTQ9</accession>
<dbReference type="Proteomes" id="UP000032180">
    <property type="component" value="Chromosome 11"/>
</dbReference>
<reference evidence="1 2" key="1">
    <citation type="submission" date="2012-08" db="EMBL/GenBank/DDBJ databases">
        <title>Oryza genome evolution.</title>
        <authorList>
            <person name="Wing R.A."/>
        </authorList>
    </citation>
    <scope>NUCLEOTIDE SEQUENCE</scope>
</reference>
<dbReference type="HOGENOM" id="CLU_2834796_0_0_1"/>
<dbReference type="AlphaFoldDB" id="A0A0D9XTQ9"/>
<protein>
    <submittedName>
        <fullName evidence="1">Uncharacterized protein</fullName>
    </submittedName>
</protein>
<organism evidence="1 2">
    <name type="scientific">Leersia perrieri</name>
    <dbReference type="NCBI Taxonomy" id="77586"/>
    <lineage>
        <taxon>Eukaryota</taxon>
        <taxon>Viridiplantae</taxon>
        <taxon>Streptophyta</taxon>
        <taxon>Embryophyta</taxon>
        <taxon>Tracheophyta</taxon>
        <taxon>Spermatophyta</taxon>
        <taxon>Magnoliopsida</taxon>
        <taxon>Liliopsida</taxon>
        <taxon>Poales</taxon>
        <taxon>Poaceae</taxon>
        <taxon>BOP clade</taxon>
        <taxon>Oryzoideae</taxon>
        <taxon>Oryzeae</taxon>
        <taxon>Oryzinae</taxon>
        <taxon>Leersia</taxon>
    </lineage>
</organism>
<name>A0A0D9XTQ9_9ORYZ</name>
<sequence length="66" mass="7195">MQLRASPSVAGRRPGTRWGGVAVPWRAPAGVCDLVRRSLVPLVAGASHLRRRCLLQFSQVLARGIY</sequence>
<reference evidence="2" key="2">
    <citation type="submission" date="2013-12" db="EMBL/GenBank/DDBJ databases">
        <authorList>
            <person name="Yu Y."/>
            <person name="Lee S."/>
            <person name="de Baynast K."/>
            <person name="Wissotski M."/>
            <person name="Liu L."/>
            <person name="Talag J."/>
            <person name="Goicoechea J."/>
            <person name="Angelova A."/>
            <person name="Jetty R."/>
            <person name="Kudrna D."/>
            <person name="Golser W."/>
            <person name="Rivera L."/>
            <person name="Zhang J."/>
            <person name="Wing R."/>
        </authorList>
    </citation>
    <scope>NUCLEOTIDE SEQUENCE</scope>
</reference>
<dbReference type="Gramene" id="LPERR11G15000.1">
    <property type="protein sequence ID" value="LPERR11G15000.1"/>
    <property type="gene ID" value="LPERR11G15000"/>
</dbReference>
<evidence type="ECO:0000313" key="1">
    <source>
        <dbReference type="EnsemblPlants" id="LPERR11G15000.1"/>
    </source>
</evidence>
<proteinExistence type="predicted"/>